<evidence type="ECO:0000313" key="3">
    <source>
        <dbReference type="Proteomes" id="UP001607303"/>
    </source>
</evidence>
<dbReference type="Proteomes" id="UP001607303">
    <property type="component" value="Unassembled WGS sequence"/>
</dbReference>
<accession>A0ABD2CM01</accession>
<keyword evidence="1" id="KW-0812">Transmembrane</keyword>
<keyword evidence="3" id="KW-1185">Reference proteome</keyword>
<organism evidence="2 3">
    <name type="scientific">Vespula maculifrons</name>
    <name type="common">Eastern yellow jacket</name>
    <name type="synonym">Wasp</name>
    <dbReference type="NCBI Taxonomy" id="7453"/>
    <lineage>
        <taxon>Eukaryota</taxon>
        <taxon>Metazoa</taxon>
        <taxon>Ecdysozoa</taxon>
        <taxon>Arthropoda</taxon>
        <taxon>Hexapoda</taxon>
        <taxon>Insecta</taxon>
        <taxon>Pterygota</taxon>
        <taxon>Neoptera</taxon>
        <taxon>Endopterygota</taxon>
        <taxon>Hymenoptera</taxon>
        <taxon>Apocrita</taxon>
        <taxon>Aculeata</taxon>
        <taxon>Vespoidea</taxon>
        <taxon>Vespidae</taxon>
        <taxon>Vespinae</taxon>
        <taxon>Vespula</taxon>
    </lineage>
</organism>
<feature type="transmembrane region" description="Helical" evidence="1">
    <location>
        <begin position="6"/>
        <end position="29"/>
    </location>
</feature>
<dbReference type="EMBL" id="JAYRBN010000038">
    <property type="protein sequence ID" value="KAL2746041.1"/>
    <property type="molecule type" value="Genomic_DNA"/>
</dbReference>
<dbReference type="AlphaFoldDB" id="A0ABD2CM01"/>
<proteinExistence type="predicted"/>
<keyword evidence="1" id="KW-1133">Transmembrane helix</keyword>
<name>A0ABD2CM01_VESMC</name>
<keyword evidence="1" id="KW-0472">Membrane</keyword>
<reference evidence="2 3" key="1">
    <citation type="journal article" date="2024" name="Ann. Entomol. Soc. Am.">
        <title>Genomic analyses of the southern and eastern yellowjacket wasps (Hymenoptera: Vespidae) reveal evolutionary signatures of social life.</title>
        <authorList>
            <person name="Catto M.A."/>
            <person name="Caine P.B."/>
            <person name="Orr S.E."/>
            <person name="Hunt B.G."/>
            <person name="Goodisman M.A.D."/>
        </authorList>
    </citation>
    <scope>NUCLEOTIDE SEQUENCE [LARGE SCALE GENOMIC DNA]</scope>
    <source>
        <strain evidence="2">232</strain>
        <tissue evidence="2">Head and thorax</tissue>
    </source>
</reference>
<evidence type="ECO:0000313" key="2">
    <source>
        <dbReference type="EMBL" id="KAL2746041.1"/>
    </source>
</evidence>
<protein>
    <recommendedName>
        <fullName evidence="4">NADH dehydrogenase subunit 6</fullName>
    </recommendedName>
</protein>
<comment type="caution">
    <text evidence="2">The sequence shown here is derived from an EMBL/GenBank/DDBJ whole genome shotgun (WGS) entry which is preliminary data.</text>
</comment>
<evidence type="ECO:0008006" key="4">
    <source>
        <dbReference type="Google" id="ProtNLM"/>
    </source>
</evidence>
<sequence>MMFKIYSTGFMIFMVIMFITFMITMIRMITSRMSIITMSINFASLKHMIQNLHKLPKIHDFYTDGTYIKR</sequence>
<gene>
    <name evidence="2" type="ORF">V1477_005698</name>
</gene>
<evidence type="ECO:0000256" key="1">
    <source>
        <dbReference type="SAM" id="Phobius"/>
    </source>
</evidence>